<protein>
    <recommendedName>
        <fullName evidence="4">Nuclear RNA binding protein</fullName>
    </recommendedName>
</protein>
<dbReference type="Proteomes" id="UP001141434">
    <property type="component" value="Unassembled WGS sequence"/>
</dbReference>
<evidence type="ECO:0000256" key="1">
    <source>
        <dbReference type="SAM" id="MobiDB-lite"/>
    </source>
</evidence>
<name>A0A9W9F1B8_9EURO</name>
<feature type="compositionally biased region" description="Basic residues" evidence="1">
    <location>
        <begin position="702"/>
        <end position="713"/>
    </location>
</feature>
<comment type="caution">
    <text evidence="2">The sequence shown here is derived from an EMBL/GenBank/DDBJ whole genome shotgun (WGS) entry which is preliminary data.</text>
</comment>
<dbReference type="EMBL" id="JAPMSZ010000009">
    <property type="protein sequence ID" value="KAJ5091701.1"/>
    <property type="molecule type" value="Genomic_DNA"/>
</dbReference>
<reference evidence="2" key="1">
    <citation type="submission" date="2022-11" db="EMBL/GenBank/DDBJ databases">
        <authorList>
            <person name="Petersen C."/>
        </authorList>
    </citation>
    <scope>NUCLEOTIDE SEQUENCE</scope>
    <source>
        <strain evidence="2">IBT 34128</strain>
    </source>
</reference>
<evidence type="ECO:0000313" key="2">
    <source>
        <dbReference type="EMBL" id="KAJ5091701.1"/>
    </source>
</evidence>
<feature type="compositionally biased region" description="Low complexity" evidence="1">
    <location>
        <begin position="580"/>
        <end position="601"/>
    </location>
</feature>
<dbReference type="GeneID" id="81396267"/>
<feature type="compositionally biased region" description="Low complexity" evidence="1">
    <location>
        <begin position="107"/>
        <end position="135"/>
    </location>
</feature>
<dbReference type="RefSeq" id="XP_056509898.1">
    <property type="nucleotide sequence ID" value="XM_056657098.1"/>
</dbReference>
<keyword evidence="3" id="KW-1185">Reference proteome</keyword>
<feature type="region of interest" description="Disordered" evidence="1">
    <location>
        <begin position="194"/>
        <end position="217"/>
    </location>
</feature>
<feature type="region of interest" description="Disordered" evidence="1">
    <location>
        <begin position="267"/>
        <end position="750"/>
    </location>
</feature>
<dbReference type="AlphaFoldDB" id="A0A9W9F1B8"/>
<evidence type="ECO:0000313" key="3">
    <source>
        <dbReference type="Proteomes" id="UP001141434"/>
    </source>
</evidence>
<dbReference type="OrthoDB" id="5226996at2759"/>
<sequence length="750" mass="82805">MDPDLAYVLLPAHQISSAPVDMDVDPDPTQQQRPSRKHLRSSDDEDGDLDWSSDMSGRFDDAEEEDDYRSPSAKSVKRRRSNDWPLPEEGADYGHERRHMRAGAGLSAAFKASPRASPRASLASLRARHAAASNSPRHHRKGRQSRFVEASMSDSVSEKPPSIYFRDSKPAGPQHRQSGIFRFGKAIASAFNPFGGWGKTSPESSTNSQSQQDVLNQAEQAYAELKQAGYKGTNKGAYARDLHVNPALADQTWQDIQDKVEYGTAIGDPHRFSVDHGDRTAPARPESGASKRSSFQDLRKGIPFIRSQESSPAPAAFSYDRTSEDSENPGLHRQKSRKELSRQTKLLKRVSNLEEKLTRARRELRELTGNEERMPAPTPQPKSLSMDMDPAEYPRKFVPGALPTLPSERLLDQQATASESTEPVAEELTALPSLEGQASNLEESRPAPSTVAAKSPKRRSKELRPSSAMGKDRSSRKRKSPIPEPLASRNPPPQPRSKNSIDQDNDEDYSAERQQLTESGLLSPPRQAKWQKFEAGDSPGSVERKKRVADPSSPAARLAYHQPASPAGAMRKRSPYARQPRTFSPGPSRSPSSKTTTHSPPALRMRQGRSNLRLVSPGIRSIPDSEGAVSDEIGFSPSPVRPNVSRPFYLQQHCTLDPDRSPSRRPVSLSTLSPSRARGYVHDDDIPPVPPLPKELLVNAAKVHKSPTKKRPRSAPNPIAAVTPLQPQTSSTRNSQQADKAGFQWPEDFF</sequence>
<feature type="compositionally biased region" description="Polar residues" evidence="1">
    <location>
        <begin position="201"/>
        <end position="217"/>
    </location>
</feature>
<feature type="region of interest" description="Disordered" evidence="1">
    <location>
        <begin position="13"/>
        <end position="177"/>
    </location>
</feature>
<proteinExistence type="predicted"/>
<feature type="compositionally biased region" description="Basic and acidic residues" evidence="1">
    <location>
        <begin position="351"/>
        <end position="374"/>
    </location>
</feature>
<organism evidence="2 3">
    <name type="scientific">Penicillium alfredii</name>
    <dbReference type="NCBI Taxonomy" id="1506179"/>
    <lineage>
        <taxon>Eukaryota</taxon>
        <taxon>Fungi</taxon>
        <taxon>Dikarya</taxon>
        <taxon>Ascomycota</taxon>
        <taxon>Pezizomycotina</taxon>
        <taxon>Eurotiomycetes</taxon>
        <taxon>Eurotiomycetidae</taxon>
        <taxon>Eurotiales</taxon>
        <taxon>Aspergillaceae</taxon>
        <taxon>Penicillium</taxon>
    </lineage>
</organism>
<feature type="compositionally biased region" description="Polar residues" evidence="1">
    <location>
        <begin position="725"/>
        <end position="738"/>
    </location>
</feature>
<accession>A0A9W9F1B8</accession>
<feature type="compositionally biased region" description="Basic and acidic residues" evidence="1">
    <location>
        <begin position="268"/>
        <end position="281"/>
    </location>
</feature>
<feature type="compositionally biased region" description="Low complexity" evidence="1">
    <location>
        <begin position="636"/>
        <end position="647"/>
    </location>
</feature>
<reference evidence="2" key="2">
    <citation type="journal article" date="2023" name="IMA Fungus">
        <title>Comparative genomic study of the Penicillium genus elucidates a diverse pangenome and 15 lateral gene transfer events.</title>
        <authorList>
            <person name="Petersen C."/>
            <person name="Sorensen T."/>
            <person name="Nielsen M.R."/>
            <person name="Sondergaard T.E."/>
            <person name="Sorensen J.L."/>
            <person name="Fitzpatrick D.A."/>
            <person name="Frisvad J.C."/>
            <person name="Nielsen K.L."/>
        </authorList>
    </citation>
    <scope>NUCLEOTIDE SEQUENCE</scope>
    <source>
        <strain evidence="2">IBT 34128</strain>
    </source>
</reference>
<gene>
    <name evidence="2" type="ORF">NUU61_006571</name>
</gene>
<evidence type="ECO:0008006" key="4">
    <source>
        <dbReference type="Google" id="ProtNLM"/>
    </source>
</evidence>